<dbReference type="Gene3D" id="3.40.50.2300">
    <property type="match status" value="1"/>
</dbReference>
<dbReference type="Pfam" id="PF00512">
    <property type="entry name" value="HisKA"/>
    <property type="match status" value="1"/>
</dbReference>
<dbReference type="InterPro" id="IPR003661">
    <property type="entry name" value="HisK_dim/P_dom"/>
</dbReference>
<dbReference type="CDD" id="cd00130">
    <property type="entry name" value="PAS"/>
    <property type="match status" value="1"/>
</dbReference>
<dbReference type="OrthoDB" id="1931120at2"/>
<dbReference type="GO" id="GO:0005524">
    <property type="term" value="F:ATP binding"/>
    <property type="evidence" value="ECO:0007669"/>
    <property type="project" value="UniProtKB-KW"/>
</dbReference>
<dbReference type="SUPFAM" id="SSF55785">
    <property type="entry name" value="PYP-like sensor domain (PAS domain)"/>
    <property type="match status" value="1"/>
</dbReference>
<dbReference type="STRING" id="1058.SAMN05421783_13923"/>
<proteinExistence type="predicted"/>
<dbReference type="PROSITE" id="PS50113">
    <property type="entry name" value="PAC"/>
    <property type="match status" value="1"/>
</dbReference>
<evidence type="ECO:0000256" key="5">
    <source>
        <dbReference type="ARBA" id="ARBA00022741"/>
    </source>
</evidence>
<dbReference type="Proteomes" id="UP000198816">
    <property type="component" value="Unassembled WGS sequence"/>
</dbReference>
<dbReference type="PANTHER" id="PTHR43065:SF46">
    <property type="entry name" value="C4-DICARBOXYLATE TRANSPORT SENSOR PROTEIN DCTB"/>
    <property type="match status" value="1"/>
</dbReference>
<keyword evidence="5" id="KW-0547">Nucleotide-binding</keyword>
<protein>
    <recommendedName>
        <fullName evidence="2">histidine kinase</fullName>
        <ecNumber evidence="2">2.7.13.3</ecNumber>
    </recommendedName>
</protein>
<dbReference type="CDD" id="cd18774">
    <property type="entry name" value="PDC2_HK_sensor"/>
    <property type="match status" value="1"/>
</dbReference>
<dbReference type="EC" id="2.7.13.3" evidence="2"/>
<name>A0A1H3CZK9_THIRO</name>
<evidence type="ECO:0000256" key="2">
    <source>
        <dbReference type="ARBA" id="ARBA00012438"/>
    </source>
</evidence>
<dbReference type="Gene3D" id="3.30.450.20">
    <property type="entry name" value="PAS domain"/>
    <property type="match status" value="1"/>
</dbReference>
<feature type="transmembrane region" description="Helical" evidence="10">
    <location>
        <begin position="179"/>
        <end position="202"/>
    </location>
</feature>
<dbReference type="PROSITE" id="PS50112">
    <property type="entry name" value="PAS"/>
    <property type="match status" value="1"/>
</dbReference>
<dbReference type="Pfam" id="PF00072">
    <property type="entry name" value="Response_reg"/>
    <property type="match status" value="1"/>
</dbReference>
<dbReference type="Pfam" id="PF13426">
    <property type="entry name" value="PAS_9"/>
    <property type="match status" value="1"/>
</dbReference>
<dbReference type="NCBIfam" id="TIGR00229">
    <property type="entry name" value="sensory_box"/>
    <property type="match status" value="1"/>
</dbReference>
<reference evidence="16" key="1">
    <citation type="submission" date="2016-10" db="EMBL/GenBank/DDBJ databases">
        <authorList>
            <person name="Varghese N."/>
            <person name="Submissions S."/>
        </authorList>
    </citation>
    <scope>NUCLEOTIDE SEQUENCE [LARGE SCALE GENOMIC DNA]</scope>
    <source>
        <strain evidence="16">DSM 217</strain>
    </source>
</reference>
<keyword evidence="7" id="KW-0067">ATP-binding</keyword>
<evidence type="ECO:0000256" key="4">
    <source>
        <dbReference type="ARBA" id="ARBA00022679"/>
    </source>
</evidence>
<evidence type="ECO:0000313" key="15">
    <source>
        <dbReference type="EMBL" id="SDX58869.1"/>
    </source>
</evidence>
<dbReference type="SUPFAM" id="SSF52172">
    <property type="entry name" value="CheY-like"/>
    <property type="match status" value="1"/>
</dbReference>
<dbReference type="InterPro" id="IPR004358">
    <property type="entry name" value="Sig_transdc_His_kin-like_C"/>
</dbReference>
<evidence type="ECO:0000259" key="12">
    <source>
        <dbReference type="PROSITE" id="PS50110"/>
    </source>
</evidence>
<dbReference type="InterPro" id="IPR003594">
    <property type="entry name" value="HATPase_dom"/>
</dbReference>
<keyword evidence="10" id="KW-0472">Membrane</keyword>
<dbReference type="InterPro" id="IPR000700">
    <property type="entry name" value="PAS-assoc_C"/>
</dbReference>
<dbReference type="Pfam" id="PF02518">
    <property type="entry name" value="HATPase_c"/>
    <property type="match status" value="1"/>
</dbReference>
<feature type="transmembrane region" description="Helical" evidence="10">
    <location>
        <begin position="6"/>
        <end position="30"/>
    </location>
</feature>
<dbReference type="SMART" id="SM00388">
    <property type="entry name" value="HisKA"/>
    <property type="match status" value="1"/>
</dbReference>
<dbReference type="RefSeq" id="WP_093038088.1">
    <property type="nucleotide sequence ID" value="NZ_FNNZ01000039.1"/>
</dbReference>
<evidence type="ECO:0000259" key="14">
    <source>
        <dbReference type="PROSITE" id="PS50113"/>
    </source>
</evidence>
<keyword evidence="8" id="KW-0902">Two-component regulatory system</keyword>
<evidence type="ECO:0000259" key="13">
    <source>
        <dbReference type="PROSITE" id="PS50112"/>
    </source>
</evidence>
<dbReference type="SMART" id="SM00448">
    <property type="entry name" value="REC"/>
    <property type="match status" value="1"/>
</dbReference>
<evidence type="ECO:0000256" key="9">
    <source>
        <dbReference type="PROSITE-ProRule" id="PRU00169"/>
    </source>
</evidence>
<dbReference type="InterPro" id="IPR036097">
    <property type="entry name" value="HisK_dim/P_sf"/>
</dbReference>
<organism evidence="15 16">
    <name type="scientific">Thiocapsa roseopersicina</name>
    <dbReference type="NCBI Taxonomy" id="1058"/>
    <lineage>
        <taxon>Bacteria</taxon>
        <taxon>Pseudomonadati</taxon>
        <taxon>Pseudomonadota</taxon>
        <taxon>Gammaproteobacteria</taxon>
        <taxon>Chromatiales</taxon>
        <taxon>Chromatiaceae</taxon>
        <taxon>Thiocapsa</taxon>
    </lineage>
</organism>
<gene>
    <name evidence="15" type="ORF">SAMN05421783_13923</name>
</gene>
<evidence type="ECO:0000256" key="6">
    <source>
        <dbReference type="ARBA" id="ARBA00022777"/>
    </source>
</evidence>
<dbReference type="SMART" id="SM00387">
    <property type="entry name" value="HATPase_c"/>
    <property type="match status" value="1"/>
</dbReference>
<dbReference type="GO" id="GO:0000155">
    <property type="term" value="F:phosphorelay sensor kinase activity"/>
    <property type="evidence" value="ECO:0007669"/>
    <property type="project" value="InterPro"/>
</dbReference>
<keyword evidence="4" id="KW-0808">Transferase</keyword>
<evidence type="ECO:0000256" key="1">
    <source>
        <dbReference type="ARBA" id="ARBA00000085"/>
    </source>
</evidence>
<dbReference type="Gene3D" id="1.10.287.130">
    <property type="match status" value="1"/>
</dbReference>
<comment type="catalytic activity">
    <reaction evidence="1">
        <text>ATP + protein L-histidine = ADP + protein N-phospho-L-histidine.</text>
        <dbReference type="EC" id="2.7.13.3"/>
    </reaction>
</comment>
<dbReference type="Gene3D" id="3.30.565.10">
    <property type="entry name" value="Histidine kinase-like ATPase, C-terminal domain"/>
    <property type="match status" value="1"/>
</dbReference>
<accession>A0A1H3CZK9</accession>
<keyword evidence="10" id="KW-1133">Transmembrane helix</keyword>
<dbReference type="InterPro" id="IPR000014">
    <property type="entry name" value="PAS"/>
</dbReference>
<feature type="modified residue" description="4-aspartylphosphate" evidence="9">
    <location>
        <position position="811"/>
    </location>
</feature>
<dbReference type="AlphaFoldDB" id="A0A1H3CZK9"/>
<sequence>MSESKRILWLVVVMVVAVAVSTAVAITVLYSTAFEQERSHLIQTAEDQAKILNAVARFDQTHTSGESDASETATLSQIASAFDHDPVEGQIGEIVVAQLRGEDIVFLVTHGRVANKQVAPVPFDSSLAEPMRRALSGDSGSMIALDYRGETVLAAYHPVPQLNAGVVAKIDLAEIRAPFLHGAVMVIGLASVLITVGTVLFVRLTDPIVRHLNETEQRYQLIFRGAPVPIWEQDISGVGEALQELRRSGVKDLKRHLADHPHVLRQLLGRVRIKEANAAALALFGARSGRRFNAWFERSSIPAILDLSADNLQAMWDGCEALLNHTVSVKTLDGRDLIVNLSMMVPSASEAHRSVPVSALDVTAELNLRRREDELALILASTGEGIFGMGVGGTCTFVNRAALRMLGYRNEQSLLGQDMHSLIHHSCRDGTPLPREDCPILRACCHNEAVRLEDETLWRADGTRFPAQYSSYPMSRDGDLVGTVVTFTDITERKARDAQLLQSQKMEVVGQLTGAIAHDFNNLLTIILTNLHLLDEKLDTTADPEIDELLDDATSAARDGAGLTRRLLAFSRRQPLEPKRMDLDLFLEHTGRFLRRVSGEDIQVVVQRGAGPLTVHVDRQQLENTLLNLAINARDAMPDGGTLTIASRRQWIGPAESASHPGLSPGSYAVVSITDTGVGMSPESLFRAVEPFYSTKPMGKGTGLGLSTALGFAQQSGGDLSIRSAPGQGTTVSLFLPEAAPAASDTPRGPIPEAASKGSLTVLVVDDERRIRRLARGTLSELGYRVLEAENAAAAARLLEEDACIDLLFTDVRMPGEIDGRTLGQWARLKRPGLKVLLTSGFPQYPPAPEGLGGEPLPLLKKPYSKEQLQQAVQAMLSAKTS</sequence>
<feature type="domain" description="Response regulatory" evidence="12">
    <location>
        <begin position="761"/>
        <end position="877"/>
    </location>
</feature>
<keyword evidence="6" id="KW-0418">Kinase</keyword>
<feature type="domain" description="PAC" evidence="14">
    <location>
        <begin position="451"/>
        <end position="502"/>
    </location>
</feature>
<evidence type="ECO:0000256" key="3">
    <source>
        <dbReference type="ARBA" id="ARBA00022553"/>
    </source>
</evidence>
<keyword evidence="16" id="KW-1185">Reference proteome</keyword>
<dbReference type="InterPro" id="IPR035965">
    <property type="entry name" value="PAS-like_dom_sf"/>
</dbReference>
<dbReference type="SMART" id="SM00091">
    <property type="entry name" value="PAS"/>
    <property type="match status" value="1"/>
</dbReference>
<dbReference type="EMBL" id="FNNZ01000039">
    <property type="protein sequence ID" value="SDX58869.1"/>
    <property type="molecule type" value="Genomic_DNA"/>
</dbReference>
<dbReference type="InterPro" id="IPR005467">
    <property type="entry name" value="His_kinase_dom"/>
</dbReference>
<keyword evidence="3 9" id="KW-0597">Phosphoprotein</keyword>
<keyword evidence="10" id="KW-0812">Transmembrane</keyword>
<evidence type="ECO:0000313" key="16">
    <source>
        <dbReference type="Proteomes" id="UP000198816"/>
    </source>
</evidence>
<dbReference type="InterPro" id="IPR011006">
    <property type="entry name" value="CheY-like_superfamily"/>
</dbReference>
<feature type="domain" description="PAS" evidence="13">
    <location>
        <begin position="371"/>
        <end position="424"/>
    </location>
</feature>
<dbReference type="PRINTS" id="PR00344">
    <property type="entry name" value="BCTRLSENSOR"/>
</dbReference>
<dbReference type="PROSITE" id="PS50109">
    <property type="entry name" value="HIS_KIN"/>
    <property type="match status" value="1"/>
</dbReference>
<dbReference type="PANTHER" id="PTHR43065">
    <property type="entry name" value="SENSOR HISTIDINE KINASE"/>
    <property type="match status" value="1"/>
</dbReference>
<dbReference type="InterPro" id="IPR036890">
    <property type="entry name" value="HATPase_C_sf"/>
</dbReference>
<feature type="domain" description="Histidine kinase" evidence="11">
    <location>
        <begin position="515"/>
        <end position="740"/>
    </location>
</feature>
<evidence type="ECO:0000256" key="8">
    <source>
        <dbReference type="ARBA" id="ARBA00023012"/>
    </source>
</evidence>
<evidence type="ECO:0000256" key="7">
    <source>
        <dbReference type="ARBA" id="ARBA00022840"/>
    </source>
</evidence>
<dbReference type="SUPFAM" id="SSF55874">
    <property type="entry name" value="ATPase domain of HSP90 chaperone/DNA topoisomerase II/histidine kinase"/>
    <property type="match status" value="1"/>
</dbReference>
<evidence type="ECO:0000256" key="10">
    <source>
        <dbReference type="SAM" id="Phobius"/>
    </source>
</evidence>
<dbReference type="PROSITE" id="PS50110">
    <property type="entry name" value="RESPONSE_REGULATORY"/>
    <property type="match status" value="1"/>
</dbReference>
<dbReference type="SUPFAM" id="SSF47384">
    <property type="entry name" value="Homodimeric domain of signal transducing histidine kinase"/>
    <property type="match status" value="1"/>
</dbReference>
<evidence type="ECO:0000259" key="11">
    <source>
        <dbReference type="PROSITE" id="PS50109"/>
    </source>
</evidence>
<dbReference type="InterPro" id="IPR001789">
    <property type="entry name" value="Sig_transdc_resp-reg_receiver"/>
</dbReference>